<proteinExistence type="inferred from homology"/>
<keyword evidence="3 10" id="KW-0808">Transferase</keyword>
<evidence type="ECO:0000256" key="10">
    <source>
        <dbReference type="HAMAP-Rule" id="MF_01043"/>
    </source>
</evidence>
<dbReference type="GO" id="GO:0005886">
    <property type="term" value="C:plasma membrane"/>
    <property type="evidence" value="ECO:0007669"/>
    <property type="project" value="UniProtKB-SubCell"/>
</dbReference>
<dbReference type="Pfam" id="PF02660">
    <property type="entry name" value="G3P_acyltransf"/>
    <property type="match status" value="1"/>
</dbReference>
<comment type="catalytic activity">
    <reaction evidence="10">
        <text>an acyl phosphate + sn-glycerol 3-phosphate = a 1-acyl-sn-glycero-3-phosphate + phosphate</text>
        <dbReference type="Rhea" id="RHEA:34075"/>
        <dbReference type="ChEBI" id="CHEBI:43474"/>
        <dbReference type="ChEBI" id="CHEBI:57597"/>
        <dbReference type="ChEBI" id="CHEBI:57970"/>
        <dbReference type="ChEBI" id="CHEBI:59918"/>
        <dbReference type="EC" id="2.3.1.275"/>
    </reaction>
</comment>
<evidence type="ECO:0000256" key="8">
    <source>
        <dbReference type="ARBA" id="ARBA00023209"/>
    </source>
</evidence>
<keyword evidence="8 10" id="KW-0594">Phospholipid biosynthesis</keyword>
<dbReference type="InterPro" id="IPR003811">
    <property type="entry name" value="G3P_acylTferase_PlsY"/>
</dbReference>
<evidence type="ECO:0000256" key="7">
    <source>
        <dbReference type="ARBA" id="ARBA00023136"/>
    </source>
</evidence>
<comment type="subunit">
    <text evidence="10">Probably interacts with PlsX.</text>
</comment>
<comment type="function">
    <text evidence="10">Catalyzes the transfer of an acyl group from acyl-phosphate (acyl-PO(4)) to glycerol-3-phosphate (G3P) to form lysophosphatidic acid (LPA). This enzyme utilizes acyl-phosphate as fatty acyl donor, but not acyl-CoA or acyl-ACP.</text>
</comment>
<keyword evidence="11" id="KW-0012">Acyltransferase</keyword>
<keyword evidence="6 10" id="KW-0443">Lipid metabolism</keyword>
<dbReference type="GO" id="GO:0043772">
    <property type="term" value="F:acyl-phosphate glycerol-3-phosphate acyltransferase activity"/>
    <property type="evidence" value="ECO:0007669"/>
    <property type="project" value="UniProtKB-UniRule"/>
</dbReference>
<dbReference type="HAMAP" id="MF_01043">
    <property type="entry name" value="PlsY"/>
    <property type="match status" value="1"/>
</dbReference>
<evidence type="ECO:0000256" key="9">
    <source>
        <dbReference type="ARBA" id="ARBA00023264"/>
    </source>
</evidence>
<sequence>MLRALLIVAAAYLLGSIPWSYLTAAAAGRKLSTVGDGNIGAHNVMRHAGRGWGVVALLLDAGKGALAVLVARTWGSQEWLPVGAALVAVLGHNYPLWLGFRGGKGLATSLGAVLALFPALSWLVLLVTAITLALTRNLAFTGLLAALALTLAAYIGSYDAPYVLAPLGLLALMGWRQLRDLRRMWREAPDKRDLVLNRWIRDREARL</sequence>
<feature type="transmembrane region" description="Helical" evidence="10">
    <location>
        <begin position="79"/>
        <end position="100"/>
    </location>
</feature>
<keyword evidence="5 10" id="KW-1133">Transmembrane helix</keyword>
<accession>A0A6J4JPL7</accession>
<dbReference type="EC" id="2.3.1.275" evidence="10"/>
<feature type="transmembrane region" description="Helical" evidence="10">
    <location>
        <begin position="138"/>
        <end position="156"/>
    </location>
</feature>
<comment type="similarity">
    <text evidence="10">Belongs to the PlsY family.</text>
</comment>
<organism evidence="11">
    <name type="scientific">uncultured Chloroflexia bacterium</name>
    <dbReference type="NCBI Taxonomy" id="1672391"/>
    <lineage>
        <taxon>Bacteria</taxon>
        <taxon>Bacillati</taxon>
        <taxon>Chloroflexota</taxon>
        <taxon>Chloroflexia</taxon>
        <taxon>environmental samples</taxon>
    </lineage>
</organism>
<name>A0A6J4JPL7_9CHLR</name>
<evidence type="ECO:0000256" key="1">
    <source>
        <dbReference type="ARBA" id="ARBA00022475"/>
    </source>
</evidence>
<comment type="pathway">
    <text evidence="10">Lipid metabolism; phospholipid metabolism.</text>
</comment>
<dbReference type="SMART" id="SM01207">
    <property type="entry name" value="G3P_acyltransf"/>
    <property type="match status" value="1"/>
</dbReference>
<reference evidence="11" key="1">
    <citation type="submission" date="2020-02" db="EMBL/GenBank/DDBJ databases">
        <authorList>
            <person name="Meier V. D."/>
        </authorList>
    </citation>
    <scope>NUCLEOTIDE SEQUENCE</scope>
    <source>
        <strain evidence="11">AVDCRST_MAG26</strain>
    </source>
</reference>
<keyword evidence="4 10" id="KW-0812">Transmembrane</keyword>
<keyword evidence="2 10" id="KW-0444">Lipid biosynthesis</keyword>
<feature type="transmembrane region" description="Helical" evidence="10">
    <location>
        <begin position="162"/>
        <end position="178"/>
    </location>
</feature>
<protein>
    <recommendedName>
        <fullName evidence="10">Glycerol-3-phosphate acyltransferase</fullName>
    </recommendedName>
    <alternativeName>
        <fullName evidence="10">Acyl-PO4 G3P acyltransferase</fullName>
    </alternativeName>
    <alternativeName>
        <fullName evidence="10">Acyl-phosphate--glycerol-3-phosphate acyltransferase</fullName>
    </alternativeName>
    <alternativeName>
        <fullName evidence="10">G3P acyltransferase</fullName>
        <shortName evidence="10">GPAT</shortName>
        <ecNumber evidence="10">2.3.1.275</ecNumber>
    </alternativeName>
    <alternativeName>
        <fullName evidence="10">Lysophosphatidic acid synthase</fullName>
        <shortName evidence="10">LPA synthase</shortName>
    </alternativeName>
</protein>
<evidence type="ECO:0000256" key="2">
    <source>
        <dbReference type="ARBA" id="ARBA00022516"/>
    </source>
</evidence>
<dbReference type="GO" id="GO:0008654">
    <property type="term" value="P:phospholipid biosynthetic process"/>
    <property type="evidence" value="ECO:0007669"/>
    <property type="project" value="UniProtKB-UniRule"/>
</dbReference>
<feature type="transmembrane region" description="Helical" evidence="10">
    <location>
        <begin position="106"/>
        <end position="126"/>
    </location>
</feature>
<keyword evidence="1 10" id="KW-1003">Cell membrane</keyword>
<dbReference type="PANTHER" id="PTHR30309">
    <property type="entry name" value="INNER MEMBRANE PROTEIN YGIH"/>
    <property type="match status" value="1"/>
</dbReference>
<keyword evidence="7 10" id="KW-0472">Membrane</keyword>
<evidence type="ECO:0000256" key="3">
    <source>
        <dbReference type="ARBA" id="ARBA00022679"/>
    </source>
</evidence>
<comment type="subcellular location">
    <subcellularLocation>
        <location evidence="10">Cell membrane</location>
        <topology evidence="10">Multi-pass membrane protein</topology>
    </subcellularLocation>
</comment>
<evidence type="ECO:0000256" key="6">
    <source>
        <dbReference type="ARBA" id="ARBA00023098"/>
    </source>
</evidence>
<keyword evidence="9 10" id="KW-1208">Phospholipid metabolism</keyword>
<dbReference type="EMBL" id="CADCTK010000839">
    <property type="protein sequence ID" value="CAA9284075.1"/>
    <property type="molecule type" value="Genomic_DNA"/>
</dbReference>
<evidence type="ECO:0000313" key="11">
    <source>
        <dbReference type="EMBL" id="CAA9284075.1"/>
    </source>
</evidence>
<evidence type="ECO:0000256" key="5">
    <source>
        <dbReference type="ARBA" id="ARBA00022989"/>
    </source>
</evidence>
<dbReference type="AlphaFoldDB" id="A0A6J4JPL7"/>
<dbReference type="UniPathway" id="UPA00085"/>
<gene>
    <name evidence="10" type="primary">plsY</name>
    <name evidence="11" type="ORF">AVDCRST_MAG26-3591</name>
</gene>
<evidence type="ECO:0000256" key="4">
    <source>
        <dbReference type="ARBA" id="ARBA00022692"/>
    </source>
</evidence>
<dbReference type="PANTHER" id="PTHR30309:SF0">
    <property type="entry name" value="GLYCEROL-3-PHOSPHATE ACYLTRANSFERASE-RELATED"/>
    <property type="match status" value="1"/>
</dbReference>
<feature type="transmembrane region" description="Helical" evidence="10">
    <location>
        <begin position="51"/>
        <end position="72"/>
    </location>
</feature>